<dbReference type="Pfam" id="PF13622">
    <property type="entry name" value="4HBT_3"/>
    <property type="match status" value="1"/>
</dbReference>
<keyword evidence="5" id="KW-1185">Reference proteome</keyword>
<dbReference type="OrthoDB" id="68328at2759"/>
<dbReference type="GO" id="GO:0047617">
    <property type="term" value="F:fatty acyl-CoA hydrolase activity"/>
    <property type="evidence" value="ECO:0007669"/>
    <property type="project" value="InterPro"/>
</dbReference>
<feature type="domain" description="Acyl-CoA thioesterase-like N-terminal HotDog" evidence="3">
    <location>
        <begin position="63"/>
        <end position="140"/>
    </location>
</feature>
<dbReference type="InterPro" id="IPR003703">
    <property type="entry name" value="Acyl_CoA_thio"/>
</dbReference>
<evidence type="ECO:0000313" key="4">
    <source>
        <dbReference type="EMBL" id="KAE8149409.1"/>
    </source>
</evidence>
<name>A0A5N6TTG1_ASPAV</name>
<evidence type="ECO:0000259" key="3">
    <source>
        <dbReference type="Pfam" id="PF13622"/>
    </source>
</evidence>
<dbReference type="CDD" id="cd03444">
    <property type="entry name" value="Thioesterase_II_repeat1"/>
    <property type="match status" value="1"/>
</dbReference>
<organism evidence="4 5">
    <name type="scientific">Aspergillus avenaceus</name>
    <dbReference type="NCBI Taxonomy" id="36643"/>
    <lineage>
        <taxon>Eukaryota</taxon>
        <taxon>Fungi</taxon>
        <taxon>Dikarya</taxon>
        <taxon>Ascomycota</taxon>
        <taxon>Pezizomycotina</taxon>
        <taxon>Eurotiomycetes</taxon>
        <taxon>Eurotiomycetidae</taxon>
        <taxon>Eurotiales</taxon>
        <taxon>Aspergillaceae</taxon>
        <taxon>Aspergillus</taxon>
        <taxon>Aspergillus subgen. Circumdati</taxon>
    </lineage>
</organism>
<protein>
    <submittedName>
        <fullName evidence="4">Thioesterase-like superfamily-domain-containing protein</fullName>
    </submittedName>
</protein>
<dbReference type="PANTHER" id="PTHR11066:SF64">
    <property type="entry name" value="ACYL-COA THIOESTERASE (AFU_ORTHOLOGUE AFUA_1G12060)"/>
    <property type="match status" value="1"/>
</dbReference>
<sequence>MLPPGADGPDYDTPDLRSPRSFVELMALKQLDDPGHLQGNSTDEPEKVERFQSLAGPYPPGEGKMAFGGHVYAQSAYAASKTVGQGFVINDMIGTFILPGRLDIAFVYTVRHLRDGKGYCTRAVDARQAGKICFSCLCSFKRNEGPQTFSHQPPSAQERYKSILTAKRPEEQPISPSVDVDWWIRLVEQGNVEEREFPGLDVRKVDMKGYNQTEDIRQNPEKYRQLTLYALKGSPQDPGSSVTREELREKEKSGEYDNLYACAHMYSSDKNSLLMIARALRYNTWTAMASLTLTVIFHQHGDSLRMIDWDAAPGKDEVESPKKWFIQEGWTPRSGENRAIHESWLWSPDGKLIATSYQDSMLRVQPQEREKKL</sequence>
<dbReference type="CDD" id="cd03445">
    <property type="entry name" value="Thioesterase_II_repeat2"/>
    <property type="match status" value="1"/>
</dbReference>
<dbReference type="InterPro" id="IPR042171">
    <property type="entry name" value="Acyl-CoA_hotdog"/>
</dbReference>
<dbReference type="GO" id="GO:0009062">
    <property type="term" value="P:fatty acid catabolic process"/>
    <property type="evidence" value="ECO:0007669"/>
    <property type="project" value="TreeGrafter"/>
</dbReference>
<evidence type="ECO:0000256" key="2">
    <source>
        <dbReference type="ARBA" id="ARBA00022801"/>
    </source>
</evidence>
<keyword evidence="2" id="KW-0378">Hydrolase</keyword>
<dbReference type="Proteomes" id="UP000325780">
    <property type="component" value="Unassembled WGS sequence"/>
</dbReference>
<dbReference type="GO" id="GO:0006637">
    <property type="term" value="P:acyl-CoA metabolic process"/>
    <property type="evidence" value="ECO:0007669"/>
    <property type="project" value="InterPro"/>
</dbReference>
<evidence type="ECO:0000256" key="1">
    <source>
        <dbReference type="ARBA" id="ARBA00006538"/>
    </source>
</evidence>
<reference evidence="4 5" key="1">
    <citation type="submission" date="2019-04" db="EMBL/GenBank/DDBJ databases">
        <title>Friends and foes A comparative genomics study of 23 Aspergillus species from section Flavi.</title>
        <authorList>
            <consortium name="DOE Joint Genome Institute"/>
            <person name="Kjaerbolling I."/>
            <person name="Vesth T."/>
            <person name="Frisvad J.C."/>
            <person name="Nybo J.L."/>
            <person name="Theobald S."/>
            <person name="Kildgaard S."/>
            <person name="Isbrandt T."/>
            <person name="Kuo A."/>
            <person name="Sato A."/>
            <person name="Lyhne E.K."/>
            <person name="Kogle M.E."/>
            <person name="Wiebenga A."/>
            <person name="Kun R.S."/>
            <person name="Lubbers R.J."/>
            <person name="Makela M.R."/>
            <person name="Barry K."/>
            <person name="Chovatia M."/>
            <person name="Clum A."/>
            <person name="Daum C."/>
            <person name="Haridas S."/>
            <person name="He G."/>
            <person name="LaButti K."/>
            <person name="Lipzen A."/>
            <person name="Mondo S."/>
            <person name="Riley R."/>
            <person name="Salamov A."/>
            <person name="Simmons B.A."/>
            <person name="Magnuson J.K."/>
            <person name="Henrissat B."/>
            <person name="Mortensen U.H."/>
            <person name="Larsen T.O."/>
            <person name="Devries R.P."/>
            <person name="Grigoriev I.V."/>
            <person name="Machida M."/>
            <person name="Baker S.E."/>
            <person name="Andersen M.R."/>
        </authorList>
    </citation>
    <scope>NUCLEOTIDE SEQUENCE [LARGE SCALE GENOMIC DNA]</scope>
    <source>
        <strain evidence="4 5">IBT 18842</strain>
    </source>
</reference>
<dbReference type="InterPro" id="IPR029069">
    <property type="entry name" value="HotDog_dom_sf"/>
</dbReference>
<evidence type="ECO:0000313" key="5">
    <source>
        <dbReference type="Proteomes" id="UP000325780"/>
    </source>
</evidence>
<accession>A0A5N6TTG1</accession>
<dbReference type="EMBL" id="ML742124">
    <property type="protein sequence ID" value="KAE8149409.1"/>
    <property type="molecule type" value="Genomic_DNA"/>
</dbReference>
<dbReference type="Gene3D" id="2.40.160.210">
    <property type="entry name" value="Acyl-CoA thioesterase, double hotdog domain"/>
    <property type="match status" value="1"/>
</dbReference>
<proteinExistence type="inferred from homology"/>
<dbReference type="SUPFAM" id="SSF54637">
    <property type="entry name" value="Thioesterase/thiol ester dehydrase-isomerase"/>
    <property type="match status" value="2"/>
</dbReference>
<dbReference type="GO" id="GO:0005782">
    <property type="term" value="C:peroxisomal matrix"/>
    <property type="evidence" value="ECO:0007669"/>
    <property type="project" value="UniProtKB-SubCell"/>
</dbReference>
<dbReference type="PANTHER" id="PTHR11066">
    <property type="entry name" value="ACYL-COA THIOESTERASE"/>
    <property type="match status" value="1"/>
</dbReference>
<gene>
    <name evidence="4" type="ORF">BDV25DRAFT_167877</name>
</gene>
<comment type="similarity">
    <text evidence="1">Belongs to the C/M/P thioester hydrolase family.</text>
</comment>
<dbReference type="InterPro" id="IPR049449">
    <property type="entry name" value="TesB_ACOT8-like_N"/>
</dbReference>
<dbReference type="AlphaFoldDB" id="A0A5N6TTG1"/>